<evidence type="ECO:0000313" key="3">
    <source>
        <dbReference type="Proteomes" id="UP001488838"/>
    </source>
</evidence>
<evidence type="ECO:0000256" key="1">
    <source>
        <dbReference type="SAM" id="SignalP"/>
    </source>
</evidence>
<keyword evidence="3" id="KW-1185">Reference proteome</keyword>
<sequence length="79" mass="8891">MRPPPVRARLPRTLMLLAALLATGRGLPLRKRGPGPHSRMLEWPCFLGPVDPFLTLSELHLQPHLPEKSCRAERGPPER</sequence>
<protein>
    <submittedName>
        <fullName evidence="2">Uncharacterized protein</fullName>
    </submittedName>
</protein>
<reference evidence="2 3" key="1">
    <citation type="journal article" date="2023" name="bioRxiv">
        <title>Conserved and derived expression patterns and positive selection on dental genes reveal complex evolutionary context of ever-growing rodent molars.</title>
        <authorList>
            <person name="Calamari Z.T."/>
            <person name="Song A."/>
            <person name="Cohen E."/>
            <person name="Akter M."/>
            <person name="Roy R.D."/>
            <person name="Hallikas O."/>
            <person name="Christensen M.M."/>
            <person name="Li P."/>
            <person name="Marangoni P."/>
            <person name="Jernvall J."/>
            <person name="Klein O.D."/>
        </authorList>
    </citation>
    <scope>NUCLEOTIDE SEQUENCE [LARGE SCALE GENOMIC DNA]</scope>
    <source>
        <strain evidence="2">V071</strain>
    </source>
</reference>
<dbReference type="AlphaFoldDB" id="A0AAW0J0E1"/>
<dbReference type="EMBL" id="JBBHLL010000076">
    <property type="protein sequence ID" value="KAK7819943.1"/>
    <property type="molecule type" value="Genomic_DNA"/>
</dbReference>
<accession>A0AAW0J0E1</accession>
<feature type="chain" id="PRO_5043833200" evidence="1">
    <location>
        <begin position="27"/>
        <end position="79"/>
    </location>
</feature>
<evidence type="ECO:0000313" key="2">
    <source>
        <dbReference type="EMBL" id="KAK7819943.1"/>
    </source>
</evidence>
<comment type="caution">
    <text evidence="2">The sequence shown here is derived from an EMBL/GenBank/DDBJ whole genome shotgun (WGS) entry which is preliminary data.</text>
</comment>
<gene>
    <name evidence="2" type="ORF">U0070_007635</name>
</gene>
<feature type="signal peptide" evidence="1">
    <location>
        <begin position="1"/>
        <end position="26"/>
    </location>
</feature>
<name>A0AAW0J0E1_MYOGA</name>
<organism evidence="2 3">
    <name type="scientific">Myodes glareolus</name>
    <name type="common">Bank vole</name>
    <name type="synonym">Clethrionomys glareolus</name>
    <dbReference type="NCBI Taxonomy" id="447135"/>
    <lineage>
        <taxon>Eukaryota</taxon>
        <taxon>Metazoa</taxon>
        <taxon>Chordata</taxon>
        <taxon>Craniata</taxon>
        <taxon>Vertebrata</taxon>
        <taxon>Euteleostomi</taxon>
        <taxon>Mammalia</taxon>
        <taxon>Eutheria</taxon>
        <taxon>Euarchontoglires</taxon>
        <taxon>Glires</taxon>
        <taxon>Rodentia</taxon>
        <taxon>Myomorpha</taxon>
        <taxon>Muroidea</taxon>
        <taxon>Cricetidae</taxon>
        <taxon>Arvicolinae</taxon>
        <taxon>Myodes</taxon>
    </lineage>
</organism>
<keyword evidence="1" id="KW-0732">Signal</keyword>
<dbReference type="Proteomes" id="UP001488838">
    <property type="component" value="Unassembled WGS sequence"/>
</dbReference>
<proteinExistence type="predicted"/>